<keyword evidence="3" id="KW-1185">Reference proteome</keyword>
<evidence type="ECO:0000256" key="1">
    <source>
        <dbReference type="SAM" id="MobiDB-lite"/>
    </source>
</evidence>
<protein>
    <submittedName>
        <fullName evidence="2">Uncharacterized protein</fullName>
    </submittedName>
</protein>
<evidence type="ECO:0000313" key="3">
    <source>
        <dbReference type="Proteomes" id="UP001355207"/>
    </source>
</evidence>
<accession>A0AAX4JP64</accession>
<organism evidence="2 3">
    <name type="scientific">Kwoniella dendrophila CBS 6074</name>
    <dbReference type="NCBI Taxonomy" id="1295534"/>
    <lineage>
        <taxon>Eukaryota</taxon>
        <taxon>Fungi</taxon>
        <taxon>Dikarya</taxon>
        <taxon>Basidiomycota</taxon>
        <taxon>Agaricomycotina</taxon>
        <taxon>Tremellomycetes</taxon>
        <taxon>Tremellales</taxon>
        <taxon>Cryptococcaceae</taxon>
        <taxon>Kwoniella</taxon>
    </lineage>
</organism>
<feature type="compositionally biased region" description="Low complexity" evidence="1">
    <location>
        <begin position="378"/>
        <end position="397"/>
    </location>
</feature>
<feature type="compositionally biased region" description="Polar residues" evidence="1">
    <location>
        <begin position="260"/>
        <end position="272"/>
    </location>
</feature>
<feature type="compositionally biased region" description="Low complexity" evidence="1">
    <location>
        <begin position="31"/>
        <end position="119"/>
    </location>
</feature>
<feature type="compositionally biased region" description="Low complexity" evidence="1">
    <location>
        <begin position="324"/>
        <end position="340"/>
    </location>
</feature>
<feature type="region of interest" description="Disordered" evidence="1">
    <location>
        <begin position="256"/>
        <end position="275"/>
    </location>
</feature>
<proteinExistence type="predicted"/>
<gene>
    <name evidence="2" type="ORF">L201_002062</name>
</gene>
<dbReference type="RefSeq" id="XP_066073939.1">
    <property type="nucleotide sequence ID" value="XM_066217842.1"/>
</dbReference>
<dbReference type="EMBL" id="CP144099">
    <property type="protein sequence ID" value="WWC87176.1"/>
    <property type="molecule type" value="Genomic_DNA"/>
</dbReference>
<feature type="region of interest" description="Disordered" evidence="1">
    <location>
        <begin position="358"/>
        <end position="416"/>
    </location>
</feature>
<evidence type="ECO:0000313" key="2">
    <source>
        <dbReference type="EMBL" id="WWC87176.1"/>
    </source>
</evidence>
<reference evidence="2 3" key="1">
    <citation type="submission" date="2024-01" db="EMBL/GenBank/DDBJ databases">
        <title>Comparative genomics of Cryptococcus and Kwoniella reveals pathogenesis evolution and contrasting modes of karyotype evolution via chromosome fusion or intercentromeric recombination.</title>
        <authorList>
            <person name="Coelho M.A."/>
            <person name="David-Palma M."/>
            <person name="Shea T."/>
            <person name="Bowers K."/>
            <person name="McGinley-Smith S."/>
            <person name="Mohammad A.W."/>
            <person name="Gnirke A."/>
            <person name="Yurkov A.M."/>
            <person name="Nowrousian M."/>
            <person name="Sun S."/>
            <person name="Cuomo C.A."/>
            <person name="Heitman J."/>
        </authorList>
    </citation>
    <scope>NUCLEOTIDE SEQUENCE [LARGE SCALE GENOMIC DNA]</scope>
    <source>
        <strain evidence="2 3">CBS 6074</strain>
    </source>
</reference>
<sequence length="416" mass="45329">MPSVPLTIPSRPSIISLGPMFSSSFEERRVSQPTIIPSSPSTPLIIHSSSGTGISASPSSISSSSMMMRRSSSAPQPRRGSSLPSIPSSSTTTYTHSTSQTDLTALTGTTTTTTNANDSSGGGSEGGFRMDILQFISSTVDPSWAEVEASPLSMVPSILPSSMTPDMDIDMVTFLREAPGVIRSPLSQISSTSTTMDEPLNFDDDQQIDFDPIFIFGVNDNHNNHQKEKSNLVTPELKQVSLRAFLEEDSSRFINNNNNSMYQSDNSPNPSLSIGEIYGQMPKQFVPDFIDSTNCSSSDLNHTTSHSRDKTHVTMKEFFEECPSQTQIQRTKSRSSTSSSLLNNPQHHKRISSYHSFLHKSSLSTKKDDSSNPGLGLNVSQQTKEQQQQSSNSNHSQGVGKVMRLAKEAFKIGNRS</sequence>
<name>A0AAX4JP64_9TREE</name>
<dbReference type="GeneID" id="91092734"/>
<dbReference type="Proteomes" id="UP001355207">
    <property type="component" value="Chromosome 2"/>
</dbReference>
<dbReference type="AlphaFoldDB" id="A0AAX4JP64"/>
<feature type="region of interest" description="Disordered" evidence="1">
    <location>
        <begin position="321"/>
        <end position="346"/>
    </location>
</feature>
<feature type="region of interest" description="Disordered" evidence="1">
    <location>
        <begin position="28"/>
        <end position="126"/>
    </location>
</feature>